<reference evidence="1" key="1">
    <citation type="journal article" date="2021" name="Microb. Physiol.">
        <title>Proteogenomic Insights into the Physiology of Marine, Sulfate-Reducing, Filamentous Desulfonema limicola and Desulfonema magnum.</title>
        <authorList>
            <person name="Schnaars V."/>
            <person name="Wohlbrand L."/>
            <person name="Scheve S."/>
            <person name="Hinrichs C."/>
            <person name="Reinhardt R."/>
            <person name="Rabus R."/>
        </authorList>
    </citation>
    <scope>NUCLEOTIDE SEQUENCE</scope>
    <source>
        <strain evidence="1">5ac10</strain>
    </source>
</reference>
<gene>
    <name evidence="1" type="ORF">dnl_30420</name>
</gene>
<name>A0A975GGZ0_9BACT</name>
<sequence>MSICCFDAGNLLPGFNPCFHGSTTVSFQVRQPAAFCFWFQSLFSWKYNCEQQQRLLNI</sequence>
<dbReference type="Proteomes" id="UP000663720">
    <property type="component" value="Chromosome"/>
</dbReference>
<dbReference type="KEGG" id="dli:dnl_30420"/>
<accession>A0A975GGZ0</accession>
<evidence type="ECO:0000313" key="1">
    <source>
        <dbReference type="EMBL" id="QTA80729.1"/>
    </source>
</evidence>
<evidence type="ECO:0000313" key="2">
    <source>
        <dbReference type="Proteomes" id="UP000663720"/>
    </source>
</evidence>
<organism evidence="1 2">
    <name type="scientific">Desulfonema limicola</name>
    <dbReference type="NCBI Taxonomy" id="45656"/>
    <lineage>
        <taxon>Bacteria</taxon>
        <taxon>Pseudomonadati</taxon>
        <taxon>Thermodesulfobacteriota</taxon>
        <taxon>Desulfobacteria</taxon>
        <taxon>Desulfobacterales</taxon>
        <taxon>Desulfococcaceae</taxon>
        <taxon>Desulfonema</taxon>
    </lineage>
</organism>
<dbReference type="EMBL" id="CP061799">
    <property type="protein sequence ID" value="QTA80729.1"/>
    <property type="molecule type" value="Genomic_DNA"/>
</dbReference>
<dbReference type="AlphaFoldDB" id="A0A975GGZ0"/>
<proteinExistence type="predicted"/>
<keyword evidence="2" id="KW-1185">Reference proteome</keyword>
<protein>
    <submittedName>
        <fullName evidence="1">Uncharacterized protein</fullName>
    </submittedName>
</protein>